<dbReference type="InterPro" id="IPR036249">
    <property type="entry name" value="Thioredoxin-like_sf"/>
</dbReference>
<dbReference type="SUPFAM" id="SSF52833">
    <property type="entry name" value="Thioredoxin-like"/>
    <property type="match status" value="1"/>
</dbReference>
<accession>A0A078M142</accession>
<evidence type="ECO:0000256" key="2">
    <source>
        <dbReference type="PIRSR" id="PIRSR603782-1"/>
    </source>
</evidence>
<dbReference type="Pfam" id="PF02630">
    <property type="entry name" value="SCO1-SenC"/>
    <property type="match status" value="1"/>
</dbReference>
<feature type="binding site" evidence="2">
    <location>
        <position position="157"/>
    </location>
    <ligand>
        <name>Cu cation</name>
        <dbReference type="ChEBI" id="CHEBI:23378"/>
    </ligand>
</feature>
<sequence>MFRSTLLIALVLLLAACGSNKVEPMSYYGNTLEEFEAVNQHNETFTSENMEGRVWLANLIFTQCITVCPPMTQNMTELTQDLEKADLENVGVLSFSVDPDTDTPEVLSEYMSWYSPGESIEWHLLTGYEFEYMRDYALNNFKSIIKLPQDGSNQVLHGTAIYLIDENGTLIKDYTGVDAGDNKFETEEIIKDVKMMTGNLK</sequence>
<dbReference type="InterPro" id="IPR003782">
    <property type="entry name" value="SCO1/SenC"/>
</dbReference>
<dbReference type="PANTHER" id="PTHR12151:SF25">
    <property type="entry name" value="LINALOOL DEHYDRATASE_ISOMERASE DOMAIN-CONTAINING PROTEIN"/>
    <property type="match status" value="1"/>
</dbReference>
<feature type="binding site" evidence="2">
    <location>
        <position position="64"/>
    </location>
    <ligand>
        <name>Cu cation</name>
        <dbReference type="ChEBI" id="CHEBI:23378"/>
    </ligand>
</feature>
<evidence type="ECO:0000313" key="5">
    <source>
        <dbReference type="EMBL" id="CDZ99984.1"/>
    </source>
</evidence>
<evidence type="ECO:0008006" key="7">
    <source>
        <dbReference type="Google" id="ProtNLM"/>
    </source>
</evidence>
<dbReference type="OrthoDB" id="9811998at2"/>
<dbReference type="PROSITE" id="PS51257">
    <property type="entry name" value="PROKAR_LIPOPROTEIN"/>
    <property type="match status" value="1"/>
</dbReference>
<keyword evidence="2" id="KW-0479">Metal-binding</keyword>
<gene>
    <name evidence="5" type="primary">ypmQ_2</name>
    <name evidence="5" type="ORF">BN1048_00756</name>
</gene>
<dbReference type="PANTHER" id="PTHR12151">
    <property type="entry name" value="ELECTRON TRANSPORT PROTIN SCO1/SENC FAMILY MEMBER"/>
    <property type="match status" value="1"/>
</dbReference>
<feature type="binding site" evidence="2">
    <location>
        <position position="68"/>
    </location>
    <ligand>
        <name>Cu cation</name>
        <dbReference type="ChEBI" id="CHEBI:23378"/>
    </ligand>
</feature>
<feature type="disulfide bond" description="Redox-active" evidence="3">
    <location>
        <begin position="64"/>
        <end position="68"/>
    </location>
</feature>
<dbReference type="GO" id="GO:0046872">
    <property type="term" value="F:metal ion binding"/>
    <property type="evidence" value="ECO:0007669"/>
    <property type="project" value="UniProtKB-KW"/>
</dbReference>
<keyword evidence="4" id="KW-0732">Signal</keyword>
<keyword evidence="6" id="KW-1185">Reference proteome</keyword>
<comment type="similarity">
    <text evidence="1">Belongs to the SCO1/2 family.</text>
</comment>
<protein>
    <recommendedName>
        <fullName evidence="7">Thioredoxin domain-containing protein</fullName>
    </recommendedName>
</protein>
<feature type="chain" id="PRO_5038726404" description="Thioredoxin domain-containing protein" evidence="4">
    <location>
        <begin position="22"/>
        <end position="201"/>
    </location>
</feature>
<dbReference type="RefSeq" id="WP_035808609.1">
    <property type="nucleotide sequence ID" value="NZ_CCSE01000001.1"/>
</dbReference>
<feature type="signal peptide" evidence="4">
    <location>
        <begin position="1"/>
        <end position="21"/>
    </location>
</feature>
<dbReference type="CDD" id="cd02968">
    <property type="entry name" value="SCO"/>
    <property type="match status" value="1"/>
</dbReference>
<organism evidence="5 6">
    <name type="scientific">Jeotgalicoccus saudimassiliensis</name>
    <dbReference type="NCBI Taxonomy" id="1461582"/>
    <lineage>
        <taxon>Bacteria</taxon>
        <taxon>Bacillati</taxon>
        <taxon>Bacillota</taxon>
        <taxon>Bacilli</taxon>
        <taxon>Bacillales</taxon>
        <taxon>Staphylococcaceae</taxon>
        <taxon>Jeotgalicoccus</taxon>
    </lineage>
</organism>
<dbReference type="STRING" id="1461582.BN1048_00756"/>
<keyword evidence="3" id="KW-1015">Disulfide bond</keyword>
<proteinExistence type="inferred from homology"/>
<dbReference type="eggNOG" id="COG1999">
    <property type="taxonomic scope" value="Bacteria"/>
</dbReference>
<dbReference type="EMBL" id="CCSE01000001">
    <property type="protein sequence ID" value="CDZ99984.1"/>
    <property type="molecule type" value="Genomic_DNA"/>
</dbReference>
<dbReference type="AlphaFoldDB" id="A0A078M142"/>
<evidence type="ECO:0000256" key="1">
    <source>
        <dbReference type="ARBA" id="ARBA00010996"/>
    </source>
</evidence>
<dbReference type="HOGENOM" id="CLU_050131_2_1_9"/>
<dbReference type="Proteomes" id="UP000044136">
    <property type="component" value="Unassembled WGS sequence"/>
</dbReference>
<evidence type="ECO:0000256" key="4">
    <source>
        <dbReference type="SAM" id="SignalP"/>
    </source>
</evidence>
<dbReference type="Gene3D" id="3.40.30.10">
    <property type="entry name" value="Glutaredoxin"/>
    <property type="match status" value="1"/>
</dbReference>
<keyword evidence="2" id="KW-0186">Copper</keyword>
<evidence type="ECO:0000313" key="6">
    <source>
        <dbReference type="Proteomes" id="UP000044136"/>
    </source>
</evidence>
<evidence type="ECO:0000256" key="3">
    <source>
        <dbReference type="PIRSR" id="PIRSR603782-2"/>
    </source>
</evidence>
<reference evidence="5 6" key="1">
    <citation type="submission" date="2014-07" db="EMBL/GenBank/DDBJ databases">
        <authorList>
            <person name="Urmite Genomes Urmite Genomes"/>
        </authorList>
    </citation>
    <scope>NUCLEOTIDE SEQUENCE [LARGE SCALE GENOMIC DNA]</scope>
    <source>
        <strain evidence="5 6">13MG44_air</strain>
    </source>
</reference>
<name>A0A078M142_9STAP</name>